<dbReference type="SUPFAM" id="SSF57863">
    <property type="entry name" value="ArfGap/RecO-like zinc finger"/>
    <property type="match status" value="1"/>
</dbReference>
<dbReference type="EMBL" id="CAEZTD010000006">
    <property type="protein sequence ID" value="CAB4552355.1"/>
    <property type="molecule type" value="Genomic_DNA"/>
</dbReference>
<dbReference type="Gene3D" id="1.20.1440.120">
    <property type="entry name" value="Recombination protein O, C-terminal domain"/>
    <property type="match status" value="1"/>
</dbReference>
<protein>
    <recommendedName>
        <fullName evidence="2">DNA repair protein RecO</fullName>
    </recommendedName>
    <alternativeName>
        <fullName evidence="6">Recombination protein O</fullName>
    </alternativeName>
</protein>
<evidence type="ECO:0000256" key="2">
    <source>
        <dbReference type="ARBA" id="ARBA00021310"/>
    </source>
</evidence>
<dbReference type="Gene3D" id="2.40.50.140">
    <property type="entry name" value="Nucleic acid-binding proteins"/>
    <property type="match status" value="1"/>
</dbReference>
<keyword evidence="5" id="KW-0234">DNA repair</keyword>
<dbReference type="InterPro" id="IPR037278">
    <property type="entry name" value="ARFGAP/RecO"/>
</dbReference>
<dbReference type="HAMAP" id="MF_00201">
    <property type="entry name" value="RecO"/>
    <property type="match status" value="1"/>
</dbReference>
<keyword evidence="4" id="KW-0233">DNA recombination</keyword>
<dbReference type="InterPro" id="IPR012340">
    <property type="entry name" value="NA-bd_OB-fold"/>
</dbReference>
<dbReference type="Pfam" id="PF02565">
    <property type="entry name" value="RecO_C"/>
    <property type="match status" value="1"/>
</dbReference>
<evidence type="ECO:0000256" key="1">
    <source>
        <dbReference type="ARBA" id="ARBA00007452"/>
    </source>
</evidence>
<name>A0A6J6CML5_9ZZZZ</name>
<evidence type="ECO:0000256" key="3">
    <source>
        <dbReference type="ARBA" id="ARBA00022763"/>
    </source>
</evidence>
<dbReference type="InterPro" id="IPR003717">
    <property type="entry name" value="RecO"/>
</dbReference>
<proteinExistence type="inferred from homology"/>
<keyword evidence="3" id="KW-0227">DNA damage</keyword>
<accession>A0A6J6CML5</accession>
<dbReference type="SUPFAM" id="SSF50249">
    <property type="entry name" value="Nucleic acid-binding proteins"/>
    <property type="match status" value="1"/>
</dbReference>
<dbReference type="AlphaFoldDB" id="A0A6J6CML5"/>
<dbReference type="PANTHER" id="PTHR33991">
    <property type="entry name" value="DNA REPAIR PROTEIN RECO"/>
    <property type="match status" value="1"/>
</dbReference>
<dbReference type="InterPro" id="IPR042242">
    <property type="entry name" value="RecO_C"/>
</dbReference>
<feature type="domain" description="DNA replication/recombination mediator RecO N-terminal" evidence="7">
    <location>
        <begin position="1"/>
        <end position="80"/>
    </location>
</feature>
<evidence type="ECO:0000313" key="8">
    <source>
        <dbReference type="EMBL" id="CAB4552355.1"/>
    </source>
</evidence>
<organism evidence="8">
    <name type="scientific">freshwater metagenome</name>
    <dbReference type="NCBI Taxonomy" id="449393"/>
    <lineage>
        <taxon>unclassified sequences</taxon>
        <taxon>metagenomes</taxon>
        <taxon>ecological metagenomes</taxon>
    </lineage>
</organism>
<dbReference type="InterPro" id="IPR022572">
    <property type="entry name" value="DNA_rep/recomb_RecO_N"/>
</dbReference>
<gene>
    <name evidence="8" type="ORF">UFOPK1591_00129</name>
</gene>
<dbReference type="NCBIfam" id="TIGR00613">
    <property type="entry name" value="reco"/>
    <property type="match status" value="1"/>
</dbReference>
<dbReference type="GO" id="GO:0043590">
    <property type="term" value="C:bacterial nucleoid"/>
    <property type="evidence" value="ECO:0007669"/>
    <property type="project" value="TreeGrafter"/>
</dbReference>
<evidence type="ECO:0000256" key="6">
    <source>
        <dbReference type="ARBA" id="ARBA00033409"/>
    </source>
</evidence>
<evidence type="ECO:0000259" key="7">
    <source>
        <dbReference type="Pfam" id="PF11967"/>
    </source>
</evidence>
<evidence type="ECO:0000256" key="5">
    <source>
        <dbReference type="ARBA" id="ARBA00023204"/>
    </source>
</evidence>
<dbReference type="GO" id="GO:0006302">
    <property type="term" value="P:double-strand break repair"/>
    <property type="evidence" value="ECO:0007669"/>
    <property type="project" value="TreeGrafter"/>
</dbReference>
<sequence length="241" mass="26268">MPTYRDEGVVLRTFDLGEADRIVTILTRSHGKVRAVAKGVRRTASKFGSRLEPFMVTDVQFYQGRSSLDTIQQAETLGSYGADIAGHYDRFTAANVMAETAERLTDTEPAVNQYTLLIGGLRSLSRGEHSPSLTLDSYLMRSFSIAGWSPSLDSCGRCGSELNLNAFVAHVGGLVCDGCAPSGSPRVTSAVVDTFNALLEGNWVALEQTDSRDLERTSGLISAYTQWHLERGLKSMEHVAR</sequence>
<dbReference type="PANTHER" id="PTHR33991:SF1">
    <property type="entry name" value="DNA REPAIR PROTEIN RECO"/>
    <property type="match status" value="1"/>
</dbReference>
<dbReference type="GO" id="GO:0006310">
    <property type="term" value="P:DNA recombination"/>
    <property type="evidence" value="ECO:0007669"/>
    <property type="project" value="UniProtKB-KW"/>
</dbReference>
<dbReference type="Pfam" id="PF11967">
    <property type="entry name" value="RecO_N"/>
    <property type="match status" value="1"/>
</dbReference>
<evidence type="ECO:0000256" key="4">
    <source>
        <dbReference type="ARBA" id="ARBA00023172"/>
    </source>
</evidence>
<comment type="similarity">
    <text evidence="1">Belongs to the RecO family.</text>
</comment>
<dbReference type="Gene3D" id="6.20.220.20">
    <property type="entry name" value="Recombination protein O, zinc-binding domain"/>
    <property type="match status" value="1"/>
</dbReference>
<reference evidence="8" key="1">
    <citation type="submission" date="2020-05" db="EMBL/GenBank/DDBJ databases">
        <authorList>
            <person name="Chiriac C."/>
            <person name="Salcher M."/>
            <person name="Ghai R."/>
            <person name="Kavagutti S V."/>
        </authorList>
    </citation>
    <scope>NUCLEOTIDE SEQUENCE</scope>
</reference>